<proteinExistence type="predicted"/>
<dbReference type="Proteomes" id="UP000275772">
    <property type="component" value="Unassembled WGS sequence"/>
</dbReference>
<sequence>MSCVKDTRVLEPALLPMWELQAQRPSTDSPYSRNRDLENNWLSQT</sequence>
<organism evidence="2 3">
    <name type="scientific">Blumeria hordei</name>
    <name type="common">Barley powdery mildew</name>
    <name type="synonym">Blumeria graminis f. sp. hordei</name>
    <dbReference type="NCBI Taxonomy" id="2867405"/>
    <lineage>
        <taxon>Eukaryota</taxon>
        <taxon>Fungi</taxon>
        <taxon>Dikarya</taxon>
        <taxon>Ascomycota</taxon>
        <taxon>Pezizomycotina</taxon>
        <taxon>Leotiomycetes</taxon>
        <taxon>Erysiphales</taxon>
        <taxon>Erysiphaceae</taxon>
        <taxon>Blumeria</taxon>
    </lineage>
</organism>
<dbReference type="VEuPathDB" id="FungiDB:BLGHR1_15902"/>
<evidence type="ECO:0000313" key="3">
    <source>
        <dbReference type="Proteomes" id="UP000275772"/>
    </source>
</evidence>
<gene>
    <name evidence="2" type="ORF">BLGHR1_15902</name>
</gene>
<protein>
    <submittedName>
        <fullName evidence="2">Uncharacterized protein</fullName>
    </submittedName>
</protein>
<evidence type="ECO:0000313" key="2">
    <source>
        <dbReference type="EMBL" id="SZF05102.1"/>
    </source>
</evidence>
<reference evidence="2 3" key="1">
    <citation type="submission" date="2017-11" db="EMBL/GenBank/DDBJ databases">
        <authorList>
            <person name="Kracher B."/>
        </authorList>
    </citation>
    <scope>NUCLEOTIDE SEQUENCE [LARGE SCALE GENOMIC DNA]</scope>
    <source>
        <strain evidence="2 3">RACE1</strain>
    </source>
</reference>
<dbReference type="AlphaFoldDB" id="A0A383V0N8"/>
<accession>A0A383V0N8</accession>
<dbReference type="EMBL" id="UNSH01000072">
    <property type="protein sequence ID" value="SZF05102.1"/>
    <property type="molecule type" value="Genomic_DNA"/>
</dbReference>
<feature type="compositionally biased region" description="Polar residues" evidence="1">
    <location>
        <begin position="23"/>
        <end position="32"/>
    </location>
</feature>
<feature type="region of interest" description="Disordered" evidence="1">
    <location>
        <begin position="21"/>
        <end position="45"/>
    </location>
</feature>
<evidence type="ECO:0000256" key="1">
    <source>
        <dbReference type="SAM" id="MobiDB-lite"/>
    </source>
</evidence>
<name>A0A383V0N8_BLUHO</name>